<dbReference type="InterPro" id="IPR002885">
    <property type="entry name" value="PPR_rpt"/>
</dbReference>
<sequence length="267" mass="30196">MFRSIKAKGTNIYGALMNGYNLNGESWKCFKIFEEMKEKDIIPDEIGWNILIGACSKSGMLHHCQYIVNQIPLNIQNKIRIQNALIDMWGKCGSIEKAKNVFDLVVDRDTITYNAMINAFGLNGMGSQAAELYREMPNNLRDHVSQICVLNACSHTGLLHEARTIFNEISLKTESIITTMVDCLSRLFMFDEAQKLIEDYEKTNSPSIVMYMSLLSGTRNNRNSNLSEKIYKRMKTLFPNAKESLAAGVVLLSNIYSSLGKHEEAKT</sequence>
<protein>
    <recommendedName>
        <fullName evidence="4">Pentatricopeptide repeat-containing protein</fullName>
    </recommendedName>
</protein>
<comment type="caution">
    <text evidence="2">The sequence shown here is derived from an EMBL/GenBank/DDBJ whole genome shotgun (WGS) entry which is preliminary data.</text>
</comment>
<dbReference type="Gene3D" id="1.25.40.10">
    <property type="entry name" value="Tetratricopeptide repeat domain"/>
    <property type="match status" value="2"/>
</dbReference>
<name>A0A8S3EY41_9BILA</name>
<dbReference type="Pfam" id="PF13812">
    <property type="entry name" value="PPR_3"/>
    <property type="match status" value="1"/>
</dbReference>
<dbReference type="PANTHER" id="PTHR47928:SF207">
    <property type="entry name" value="PENTATRICOPEPTIDE REPEAT-CONTAINING PROTEIN"/>
    <property type="match status" value="1"/>
</dbReference>
<dbReference type="InterPro" id="IPR050421">
    <property type="entry name" value="PPR"/>
</dbReference>
<evidence type="ECO:0000313" key="2">
    <source>
        <dbReference type="EMBL" id="CAF5093689.1"/>
    </source>
</evidence>
<feature type="repeat" description="PPR" evidence="1">
    <location>
        <begin position="109"/>
        <end position="139"/>
    </location>
</feature>
<dbReference type="InterPro" id="IPR011990">
    <property type="entry name" value="TPR-like_helical_dom_sf"/>
</dbReference>
<dbReference type="NCBIfam" id="TIGR00756">
    <property type="entry name" value="PPR"/>
    <property type="match status" value="2"/>
</dbReference>
<reference evidence="2" key="1">
    <citation type="submission" date="2021-02" db="EMBL/GenBank/DDBJ databases">
        <authorList>
            <person name="Nowell W R."/>
        </authorList>
    </citation>
    <scope>NUCLEOTIDE SEQUENCE</scope>
</reference>
<dbReference type="PANTHER" id="PTHR47928">
    <property type="entry name" value="REPEAT-CONTAINING PROTEIN, PUTATIVE-RELATED"/>
    <property type="match status" value="1"/>
</dbReference>
<evidence type="ECO:0000313" key="3">
    <source>
        <dbReference type="Proteomes" id="UP000681967"/>
    </source>
</evidence>
<evidence type="ECO:0008006" key="4">
    <source>
        <dbReference type="Google" id="ProtNLM"/>
    </source>
</evidence>
<dbReference type="Pfam" id="PF13041">
    <property type="entry name" value="PPR_2"/>
    <property type="match status" value="1"/>
</dbReference>
<dbReference type="EMBL" id="CAJOBH010236721">
    <property type="protein sequence ID" value="CAF5093689.1"/>
    <property type="molecule type" value="Genomic_DNA"/>
</dbReference>
<proteinExistence type="predicted"/>
<dbReference type="Pfam" id="PF01535">
    <property type="entry name" value="PPR"/>
    <property type="match status" value="4"/>
</dbReference>
<dbReference type="Proteomes" id="UP000681967">
    <property type="component" value="Unassembled WGS sequence"/>
</dbReference>
<evidence type="ECO:0000256" key="1">
    <source>
        <dbReference type="PROSITE-ProRule" id="PRU00708"/>
    </source>
</evidence>
<gene>
    <name evidence="2" type="ORF">BYL167_LOCUS63480</name>
</gene>
<organism evidence="2 3">
    <name type="scientific">Rotaria magnacalcarata</name>
    <dbReference type="NCBI Taxonomy" id="392030"/>
    <lineage>
        <taxon>Eukaryota</taxon>
        <taxon>Metazoa</taxon>
        <taxon>Spiralia</taxon>
        <taxon>Gnathifera</taxon>
        <taxon>Rotifera</taxon>
        <taxon>Eurotatoria</taxon>
        <taxon>Bdelloidea</taxon>
        <taxon>Philodinida</taxon>
        <taxon>Philodinidae</taxon>
        <taxon>Rotaria</taxon>
    </lineage>
</organism>
<feature type="repeat" description="PPR" evidence="1">
    <location>
        <begin position="9"/>
        <end position="43"/>
    </location>
</feature>
<accession>A0A8S3EY41</accession>
<feature type="non-terminal residue" evidence="2">
    <location>
        <position position="1"/>
    </location>
</feature>
<dbReference type="PROSITE" id="PS51375">
    <property type="entry name" value="PPR"/>
    <property type="match status" value="2"/>
</dbReference>
<dbReference type="AlphaFoldDB" id="A0A8S3EY41"/>